<name>A0A7J6KQ87_PERCH</name>
<organism evidence="4 5">
    <name type="scientific">Perkinsus chesapeaki</name>
    <name type="common">Clam parasite</name>
    <name type="synonym">Perkinsus andrewsi</name>
    <dbReference type="NCBI Taxonomy" id="330153"/>
    <lineage>
        <taxon>Eukaryota</taxon>
        <taxon>Sar</taxon>
        <taxon>Alveolata</taxon>
        <taxon>Perkinsozoa</taxon>
        <taxon>Perkinsea</taxon>
        <taxon>Perkinsida</taxon>
        <taxon>Perkinsidae</taxon>
        <taxon>Perkinsus</taxon>
    </lineage>
</organism>
<dbReference type="SUPFAM" id="SSF54001">
    <property type="entry name" value="Cysteine proteinases"/>
    <property type="match status" value="1"/>
</dbReference>
<evidence type="ECO:0000256" key="2">
    <source>
        <dbReference type="ARBA" id="ARBA00023145"/>
    </source>
</evidence>
<feature type="non-terminal residue" evidence="4">
    <location>
        <position position="1"/>
    </location>
</feature>
<dbReference type="Pfam" id="PF00112">
    <property type="entry name" value="Peptidase_C1"/>
    <property type="match status" value="1"/>
</dbReference>
<dbReference type="InterPro" id="IPR038765">
    <property type="entry name" value="Papain-like_cys_pep_sf"/>
</dbReference>
<dbReference type="InterPro" id="IPR000668">
    <property type="entry name" value="Peptidase_C1A_C"/>
</dbReference>
<dbReference type="InterPro" id="IPR013128">
    <property type="entry name" value="Peptidase_C1A"/>
</dbReference>
<evidence type="ECO:0000313" key="4">
    <source>
        <dbReference type="EMBL" id="KAF4649465.1"/>
    </source>
</evidence>
<comment type="similarity">
    <text evidence="1">Belongs to the peptidase C1 family.</text>
</comment>
<dbReference type="Proteomes" id="UP000591131">
    <property type="component" value="Unassembled WGS sequence"/>
</dbReference>
<gene>
    <name evidence="4" type="ORF">FOL47_002060</name>
</gene>
<dbReference type="GO" id="GO:0008234">
    <property type="term" value="F:cysteine-type peptidase activity"/>
    <property type="evidence" value="ECO:0007669"/>
    <property type="project" value="InterPro"/>
</dbReference>
<evidence type="ECO:0000313" key="5">
    <source>
        <dbReference type="Proteomes" id="UP000591131"/>
    </source>
</evidence>
<keyword evidence="5" id="KW-1185">Reference proteome</keyword>
<evidence type="ECO:0000259" key="3">
    <source>
        <dbReference type="Pfam" id="PF00112"/>
    </source>
</evidence>
<comment type="caution">
    <text evidence="4">The sequence shown here is derived from an EMBL/GenBank/DDBJ whole genome shotgun (WGS) entry which is preliminary data.</text>
</comment>
<proteinExistence type="inferred from homology"/>
<dbReference type="Gene3D" id="3.90.70.10">
    <property type="entry name" value="Cysteine proteinases"/>
    <property type="match status" value="1"/>
</dbReference>
<evidence type="ECO:0000256" key="1">
    <source>
        <dbReference type="ARBA" id="ARBA00008455"/>
    </source>
</evidence>
<dbReference type="OrthoDB" id="190265at2759"/>
<reference evidence="4 5" key="1">
    <citation type="submission" date="2020-04" db="EMBL/GenBank/DDBJ databases">
        <title>Perkinsus chesapeaki whole genome sequence.</title>
        <authorList>
            <person name="Bogema D.R."/>
        </authorList>
    </citation>
    <scope>NUCLEOTIDE SEQUENCE [LARGE SCALE GENOMIC DNA]</scope>
    <source>
        <strain evidence="4">ATCC PRA-425</strain>
    </source>
</reference>
<feature type="domain" description="Peptidase C1A papain C-terminal" evidence="3">
    <location>
        <begin position="51"/>
        <end position="146"/>
    </location>
</feature>
<dbReference type="GO" id="GO:0006508">
    <property type="term" value="P:proteolysis"/>
    <property type="evidence" value="ECO:0007669"/>
    <property type="project" value="InterPro"/>
</dbReference>
<keyword evidence="2" id="KW-0865">Zymogen</keyword>
<accession>A0A7J6KQ87</accession>
<protein>
    <recommendedName>
        <fullName evidence="3">Peptidase C1A papain C-terminal domain-containing protein</fullName>
    </recommendedName>
</protein>
<dbReference type="EMBL" id="JAAPAO010001529">
    <property type="protein sequence ID" value="KAF4649465.1"/>
    <property type="molecule type" value="Genomic_DNA"/>
</dbReference>
<dbReference type="AlphaFoldDB" id="A0A7J6KQ87"/>
<sequence>SDFTVGLNEFADMSSEEFADSMLCGSQAATGGLDIQESYNTYSAEPILTQLPESVDWEAAGAMGPVRTQGKCGCCYAIQAATMVESRFKIKAGMDRVVPLSVQQLIDCSKGFGNNGCKGGTVVECSIYIHTAGLVKEKAYPYIDKAGT</sequence>
<dbReference type="PANTHER" id="PTHR12411">
    <property type="entry name" value="CYSTEINE PROTEASE FAMILY C1-RELATED"/>
    <property type="match status" value="1"/>
</dbReference>
<feature type="non-terminal residue" evidence="4">
    <location>
        <position position="148"/>
    </location>
</feature>